<reference evidence="3" key="1">
    <citation type="submission" date="2016-05" db="EMBL/GenBank/DDBJ databases">
        <title>Paenibacillus oryzae. sp. nov., isolated from the rice root.</title>
        <authorList>
            <person name="Zhang J."/>
            <person name="Zhang X."/>
        </authorList>
    </citation>
    <scope>NUCLEOTIDE SEQUENCE [LARGE SCALE GENOMIC DNA]</scope>
    <source>
        <strain evidence="3">KCTC13222</strain>
    </source>
</reference>
<name>A0A1C0ZX47_9BACL</name>
<proteinExistence type="predicted"/>
<dbReference type="STRING" id="512399.A8709_32885"/>
<dbReference type="OrthoDB" id="1809393at2"/>
<feature type="domain" description="YopX protein" evidence="1">
    <location>
        <begin position="30"/>
        <end position="134"/>
    </location>
</feature>
<dbReference type="InterPro" id="IPR019096">
    <property type="entry name" value="YopX_protein"/>
</dbReference>
<dbReference type="Gene3D" id="2.30.30.290">
    <property type="entry name" value="YopX-like domains"/>
    <property type="match status" value="1"/>
</dbReference>
<dbReference type="EMBL" id="LYPC01000027">
    <property type="protein sequence ID" value="OCT12608.1"/>
    <property type="molecule type" value="Genomic_DNA"/>
</dbReference>
<sequence>MREYKFRAKNFKGEWEYGTYAYGCFYPDSRKTHRIFPSSEEVDEETLGQFTGLTDRDGKEIYEGDILRFPPESWRDDKNYIGYEVYYHDNDFADKHVGYQFRMKFYGNLCGGECKAYMLPKYTSKMVVIGNIYEPVLEATT</sequence>
<gene>
    <name evidence="2" type="ORF">A8709_32885</name>
</gene>
<protein>
    <recommendedName>
        <fullName evidence="1">YopX protein domain-containing protein</fullName>
    </recommendedName>
</protein>
<dbReference type="RefSeq" id="WP_065857066.1">
    <property type="nucleotide sequence ID" value="NZ_LYPC01000027.1"/>
</dbReference>
<organism evidence="2 3">
    <name type="scientific">Paenibacillus pectinilyticus</name>
    <dbReference type="NCBI Taxonomy" id="512399"/>
    <lineage>
        <taxon>Bacteria</taxon>
        <taxon>Bacillati</taxon>
        <taxon>Bacillota</taxon>
        <taxon>Bacilli</taxon>
        <taxon>Bacillales</taxon>
        <taxon>Paenibacillaceae</taxon>
        <taxon>Paenibacillus</taxon>
    </lineage>
</organism>
<dbReference type="NCBIfam" id="TIGR01671">
    <property type="entry name" value="phage_TIGR01671"/>
    <property type="match status" value="1"/>
</dbReference>
<dbReference type="SUPFAM" id="SSF159006">
    <property type="entry name" value="YopX-like"/>
    <property type="match status" value="1"/>
</dbReference>
<evidence type="ECO:0000313" key="3">
    <source>
        <dbReference type="Proteomes" id="UP000093309"/>
    </source>
</evidence>
<evidence type="ECO:0000313" key="2">
    <source>
        <dbReference type="EMBL" id="OCT12608.1"/>
    </source>
</evidence>
<keyword evidence="3" id="KW-1185">Reference proteome</keyword>
<dbReference type="Pfam" id="PF09643">
    <property type="entry name" value="YopX"/>
    <property type="match status" value="1"/>
</dbReference>
<dbReference type="InterPro" id="IPR010024">
    <property type="entry name" value="CHP16711"/>
</dbReference>
<dbReference type="Proteomes" id="UP000093309">
    <property type="component" value="Unassembled WGS sequence"/>
</dbReference>
<dbReference type="InterPro" id="IPR023385">
    <property type="entry name" value="YopX-like_C"/>
</dbReference>
<comment type="caution">
    <text evidence="2">The sequence shown here is derived from an EMBL/GenBank/DDBJ whole genome shotgun (WGS) entry which is preliminary data.</text>
</comment>
<evidence type="ECO:0000259" key="1">
    <source>
        <dbReference type="Pfam" id="PF09643"/>
    </source>
</evidence>
<accession>A0A1C0ZX47</accession>
<dbReference type="AlphaFoldDB" id="A0A1C0ZX47"/>